<dbReference type="RefSeq" id="XP_073973905.1">
    <property type="nucleotide sequence ID" value="XM_074117804.1"/>
</dbReference>
<dbReference type="Proteomes" id="UP000015103">
    <property type="component" value="Unassembled WGS sequence"/>
</dbReference>
<dbReference type="GeneID" id="141448933"/>
<dbReference type="SMART" id="SM00369">
    <property type="entry name" value="LRR_TYP"/>
    <property type="match status" value="7"/>
</dbReference>
<dbReference type="eggNOG" id="KOG0619">
    <property type="taxonomic scope" value="Eukaryota"/>
</dbReference>
<proteinExistence type="predicted"/>
<dbReference type="InterPro" id="IPR001611">
    <property type="entry name" value="Leu-rich_rpt"/>
</dbReference>
<dbReference type="GO" id="GO:0005737">
    <property type="term" value="C:cytoplasm"/>
    <property type="evidence" value="ECO:0007669"/>
    <property type="project" value="TreeGrafter"/>
</dbReference>
<dbReference type="PROSITE" id="PS51450">
    <property type="entry name" value="LRR"/>
    <property type="match status" value="1"/>
</dbReference>
<dbReference type="InterPro" id="IPR003591">
    <property type="entry name" value="Leu-rich_rpt_typical-subtyp"/>
</dbReference>
<dbReference type="Pfam" id="PF13855">
    <property type="entry name" value="LRR_8"/>
    <property type="match status" value="1"/>
</dbReference>
<keyword evidence="4" id="KW-1185">Reference proteome</keyword>
<accession>T1HYF1</accession>
<dbReference type="EnsemblMetazoa" id="RPRC009071-RA">
    <property type="protein sequence ID" value="RPRC009071-PA"/>
    <property type="gene ID" value="RPRC009071"/>
</dbReference>
<reference evidence="3" key="1">
    <citation type="submission" date="2015-05" db="UniProtKB">
        <authorList>
            <consortium name="EnsemblMetazoa"/>
        </authorList>
    </citation>
    <scope>IDENTIFICATION</scope>
</reference>
<dbReference type="STRING" id="13249.T1HYF1"/>
<keyword evidence="2" id="KW-0677">Repeat</keyword>
<sequence>MNAEKHNIEEETAPKHDCNGVKMYNSFRYNICGELITVLKLIDLELTELPKQLPELQNLYEINFSGNKLCCLPSKLLNAKGLRIINLANNKFRTMPECLRSGLRALKHINLSNNCLSHFNEPPACLPLLKELILAHNQISVVPYWVFSDYVFMLDILDLSFNPCFREAREFKQLPKNRIKGYIKSLKLINTDFTVVSLGLLLYFPLLTSLDLGNIKNIIKATNTIFDFGKDYIPRTLEELYLKGVCLASLPDISSLRQLKVLDVSENYLQILPANGILASSLQFLNLSRTMLITLPDYIGKLPHLTHLMLAENDISSLPSSFHLLNNLEVLDLYNNSFQAMPEIGSFTRLKAFDIWMNYFEPPSKPAGENGTTYEDLIKNLREKFNFLDRHNFIKEIVELCATETNSSFQSTSPDISIASLMAENSKYQSNIISKPEEENWESESSDDLFDPSEEYFYRQVVSLDNCNRDFRKNCLKFCPEKIKNSPHLFQPYTERSNSECWEQRRLLVQVENMSLIEDGQFEDA</sequence>
<protein>
    <submittedName>
        <fullName evidence="3">Leucine-rich repeat protein soc-2 homolog</fullName>
    </submittedName>
</protein>
<dbReference type="InParanoid" id="T1HYF1"/>
<dbReference type="InterPro" id="IPR032675">
    <property type="entry name" value="LRR_dom_sf"/>
</dbReference>
<keyword evidence="1" id="KW-0433">Leucine-rich repeat</keyword>
<dbReference type="AlphaFoldDB" id="T1HYF1"/>
<dbReference type="HOGENOM" id="CLU_746638_0_0_1"/>
<dbReference type="PANTHER" id="PTHR48051:SF1">
    <property type="entry name" value="RAS SUPPRESSOR PROTEIN 1"/>
    <property type="match status" value="1"/>
</dbReference>
<evidence type="ECO:0000256" key="2">
    <source>
        <dbReference type="ARBA" id="ARBA00022737"/>
    </source>
</evidence>
<evidence type="ECO:0000313" key="3">
    <source>
        <dbReference type="EnsemblMetazoa" id="RPRC009071-PA"/>
    </source>
</evidence>
<evidence type="ECO:0000313" key="4">
    <source>
        <dbReference type="Proteomes" id="UP000015103"/>
    </source>
</evidence>
<dbReference type="SUPFAM" id="SSF52058">
    <property type="entry name" value="L domain-like"/>
    <property type="match status" value="2"/>
</dbReference>
<name>T1HYF1_RHOPR</name>
<evidence type="ECO:0000256" key="1">
    <source>
        <dbReference type="ARBA" id="ARBA00022614"/>
    </source>
</evidence>
<dbReference type="VEuPathDB" id="VectorBase:RPRC009071"/>
<organism evidence="3 4">
    <name type="scientific">Rhodnius prolixus</name>
    <name type="common">Triatomid bug</name>
    <dbReference type="NCBI Taxonomy" id="13249"/>
    <lineage>
        <taxon>Eukaryota</taxon>
        <taxon>Metazoa</taxon>
        <taxon>Ecdysozoa</taxon>
        <taxon>Arthropoda</taxon>
        <taxon>Hexapoda</taxon>
        <taxon>Insecta</taxon>
        <taxon>Pterygota</taxon>
        <taxon>Neoptera</taxon>
        <taxon>Paraneoptera</taxon>
        <taxon>Hemiptera</taxon>
        <taxon>Heteroptera</taxon>
        <taxon>Panheteroptera</taxon>
        <taxon>Cimicomorpha</taxon>
        <taxon>Reduviidae</taxon>
        <taxon>Triatominae</taxon>
        <taxon>Rhodnius</taxon>
    </lineage>
</organism>
<dbReference type="InterPro" id="IPR050216">
    <property type="entry name" value="LRR_domain-containing"/>
</dbReference>
<dbReference type="EMBL" id="ACPB03000247">
    <property type="status" value="NOT_ANNOTATED_CDS"/>
    <property type="molecule type" value="Genomic_DNA"/>
</dbReference>
<dbReference type="Gene3D" id="3.80.10.10">
    <property type="entry name" value="Ribonuclease Inhibitor"/>
    <property type="match status" value="2"/>
</dbReference>
<dbReference type="SMART" id="SM00364">
    <property type="entry name" value="LRR_BAC"/>
    <property type="match status" value="8"/>
</dbReference>
<dbReference type="PANTHER" id="PTHR48051">
    <property type="match status" value="1"/>
</dbReference>